<dbReference type="AlphaFoldDB" id="A0A9D1EYC8"/>
<dbReference type="Gene3D" id="1.10.10.10">
    <property type="entry name" value="Winged helix-like DNA-binding domain superfamily/Winged helix DNA-binding domain"/>
    <property type="match status" value="1"/>
</dbReference>
<comment type="caution">
    <text evidence="1">The sequence shown here is derived from an EMBL/GenBank/DDBJ whole genome shotgun (WGS) entry which is preliminary data.</text>
</comment>
<organism evidence="1 2">
    <name type="scientific">Candidatus Scatousia excrementigallinarum</name>
    <dbReference type="NCBI Taxonomy" id="2840935"/>
    <lineage>
        <taxon>Bacteria</taxon>
        <taxon>Candidatus Scatousia</taxon>
    </lineage>
</organism>
<proteinExistence type="predicted"/>
<dbReference type="EMBL" id="DVIU01000070">
    <property type="protein sequence ID" value="HIS35632.1"/>
    <property type="molecule type" value="Genomic_DNA"/>
</dbReference>
<accession>A0A9D1EYC8</accession>
<dbReference type="InterPro" id="IPR036390">
    <property type="entry name" value="WH_DNA-bd_sf"/>
</dbReference>
<reference evidence="1" key="1">
    <citation type="submission" date="2020-10" db="EMBL/GenBank/DDBJ databases">
        <authorList>
            <person name="Gilroy R."/>
        </authorList>
    </citation>
    <scope>NUCLEOTIDE SEQUENCE</scope>
    <source>
        <strain evidence="1">6276</strain>
    </source>
</reference>
<gene>
    <name evidence="1" type="ORF">IAC10_03250</name>
</gene>
<sequence length="198" mass="23496">MARKHLYGCFRFVDKDGKEHFRKPTPKQRKNILIYYLRRRSGRCMRVADIASAFHVSERTMQKLLKELEAENIIRRVPVYGESGVQKASKYIYTGDKSRLTGKEPCIDKIYDPANPMKLRDFDWKGYWTVRDDYLFFHYEEVFGCDGPSRALNERARKNGCTSPEDEFKNVQEADIESDLFDEEDEYEYIFPSSRKKK</sequence>
<dbReference type="SUPFAM" id="SSF46785">
    <property type="entry name" value="Winged helix' DNA-binding domain"/>
    <property type="match status" value="1"/>
</dbReference>
<dbReference type="Proteomes" id="UP000823928">
    <property type="component" value="Unassembled WGS sequence"/>
</dbReference>
<dbReference type="InterPro" id="IPR036388">
    <property type="entry name" value="WH-like_DNA-bd_sf"/>
</dbReference>
<evidence type="ECO:0000313" key="1">
    <source>
        <dbReference type="EMBL" id="HIS35632.1"/>
    </source>
</evidence>
<reference evidence="1" key="2">
    <citation type="journal article" date="2021" name="PeerJ">
        <title>Extensive microbial diversity within the chicken gut microbiome revealed by metagenomics and culture.</title>
        <authorList>
            <person name="Gilroy R."/>
            <person name="Ravi A."/>
            <person name="Getino M."/>
            <person name="Pursley I."/>
            <person name="Horton D.L."/>
            <person name="Alikhan N.F."/>
            <person name="Baker D."/>
            <person name="Gharbi K."/>
            <person name="Hall N."/>
            <person name="Watson M."/>
            <person name="Adriaenssens E.M."/>
            <person name="Foster-Nyarko E."/>
            <person name="Jarju S."/>
            <person name="Secka A."/>
            <person name="Antonio M."/>
            <person name="Oren A."/>
            <person name="Chaudhuri R.R."/>
            <person name="La Ragione R."/>
            <person name="Hildebrand F."/>
            <person name="Pallen M.J."/>
        </authorList>
    </citation>
    <scope>NUCLEOTIDE SEQUENCE</scope>
    <source>
        <strain evidence="1">6276</strain>
    </source>
</reference>
<name>A0A9D1EYC8_9BACT</name>
<protein>
    <submittedName>
        <fullName evidence="1">MarR family transcriptional regulator</fullName>
    </submittedName>
</protein>
<evidence type="ECO:0000313" key="2">
    <source>
        <dbReference type="Proteomes" id="UP000823928"/>
    </source>
</evidence>